<name>A0ABD2QBQ9_9PLAT</name>
<feature type="region of interest" description="Disordered" evidence="1">
    <location>
        <begin position="1"/>
        <end position="54"/>
    </location>
</feature>
<evidence type="ECO:0000256" key="1">
    <source>
        <dbReference type="SAM" id="MobiDB-lite"/>
    </source>
</evidence>
<comment type="caution">
    <text evidence="2">The sequence shown here is derived from an EMBL/GenBank/DDBJ whole genome shotgun (WGS) entry which is preliminary data.</text>
</comment>
<sequence>METGSSKKRKFLPNISKAQSKKSNQTNDTNEANEKKVSKQANRKSLKNVKKSGKPQSKFVQSYSIFETGVGVFEKNKYERDYGSSTSVSQRKTTENSANKEIMEEMEDRDFEITSAICDIKQDHRLSPILMRNTEDEENDLDENNEAKFCQFLTSNTDRDIFCMRVSEKIFSPDHPSGFIGKMQVLSNGETRLNLGDSTFQLVSSRPEYNNYELIRIDDTDQVHITCLGYPNHFLGAVPQLDDLEQLGN</sequence>
<organism evidence="2 3">
    <name type="scientific">Cichlidogyrus casuarinus</name>
    <dbReference type="NCBI Taxonomy" id="1844966"/>
    <lineage>
        <taxon>Eukaryota</taxon>
        <taxon>Metazoa</taxon>
        <taxon>Spiralia</taxon>
        <taxon>Lophotrochozoa</taxon>
        <taxon>Platyhelminthes</taxon>
        <taxon>Monogenea</taxon>
        <taxon>Monopisthocotylea</taxon>
        <taxon>Dactylogyridea</taxon>
        <taxon>Ancyrocephalidae</taxon>
        <taxon>Cichlidogyrus</taxon>
    </lineage>
</organism>
<proteinExistence type="predicted"/>
<feature type="compositionally biased region" description="Basic residues" evidence="1">
    <location>
        <begin position="41"/>
        <end position="53"/>
    </location>
</feature>
<dbReference type="AlphaFoldDB" id="A0ABD2QBQ9"/>
<evidence type="ECO:0000313" key="2">
    <source>
        <dbReference type="EMBL" id="KAL3317003.1"/>
    </source>
</evidence>
<reference evidence="2 3" key="1">
    <citation type="submission" date="2024-11" db="EMBL/GenBank/DDBJ databases">
        <title>Adaptive evolution of stress response genes in parasites aligns with host niche diversity.</title>
        <authorList>
            <person name="Hahn C."/>
            <person name="Resl P."/>
        </authorList>
    </citation>
    <scope>NUCLEOTIDE SEQUENCE [LARGE SCALE GENOMIC DNA]</scope>
    <source>
        <strain evidence="2">EGGRZ-B1_66</strain>
        <tissue evidence="2">Body</tissue>
    </source>
</reference>
<keyword evidence="3" id="KW-1185">Reference proteome</keyword>
<gene>
    <name evidence="2" type="ORF">Ciccas_004340</name>
</gene>
<evidence type="ECO:0000313" key="3">
    <source>
        <dbReference type="Proteomes" id="UP001626550"/>
    </source>
</evidence>
<feature type="compositionally biased region" description="Polar residues" evidence="1">
    <location>
        <begin position="16"/>
        <end position="30"/>
    </location>
</feature>
<protein>
    <submittedName>
        <fullName evidence="2">Uncharacterized protein</fullName>
    </submittedName>
</protein>
<dbReference type="Proteomes" id="UP001626550">
    <property type="component" value="Unassembled WGS sequence"/>
</dbReference>
<dbReference type="EMBL" id="JBJKFK010000448">
    <property type="protein sequence ID" value="KAL3317003.1"/>
    <property type="molecule type" value="Genomic_DNA"/>
</dbReference>
<feature type="compositionally biased region" description="Basic residues" evidence="1">
    <location>
        <begin position="1"/>
        <end position="11"/>
    </location>
</feature>
<accession>A0ABD2QBQ9</accession>